<dbReference type="Proteomes" id="UP000678513">
    <property type="component" value="Chromosome"/>
</dbReference>
<accession>A0ABX7Y857</accession>
<dbReference type="PANTHER" id="PTHR35519:SF2">
    <property type="entry name" value="PH DOMAIN PROTEIN"/>
    <property type="match status" value="1"/>
</dbReference>
<keyword evidence="2" id="KW-0472">Membrane</keyword>
<evidence type="ECO:0000313" key="3">
    <source>
        <dbReference type="EMBL" id="QUC08981.1"/>
    </source>
</evidence>
<organism evidence="3 4">
    <name type="scientific">Arachnia rubra</name>
    <dbReference type="NCBI Taxonomy" id="1547448"/>
    <lineage>
        <taxon>Bacteria</taxon>
        <taxon>Bacillati</taxon>
        <taxon>Actinomycetota</taxon>
        <taxon>Actinomycetes</taxon>
        <taxon>Propionibacteriales</taxon>
        <taxon>Propionibacteriaceae</taxon>
        <taxon>Arachnia</taxon>
    </lineage>
</organism>
<dbReference type="InterPro" id="IPR025187">
    <property type="entry name" value="DUF4112"/>
</dbReference>
<sequence length="174" mass="19502">MPRRKTDRSRALAASETLPETTEGPSPVSRHFTFWLDDVFRVPGTGIRFGFDPLLTFFPAAGNVVATALGGVVILDAVRLRTPIPVLLRMLGNYAINWLLGSVPLIGSFFDALWRSNVKNLALLRRTIENREQVRRASISYWLVALALVLGVTALLLIIPVVLLFWFFNLWLGR</sequence>
<gene>
    <name evidence="3" type="ORF">J5A65_04440</name>
</gene>
<feature type="transmembrane region" description="Helical" evidence="2">
    <location>
        <begin position="54"/>
        <end position="75"/>
    </location>
</feature>
<keyword evidence="2" id="KW-0812">Transmembrane</keyword>
<feature type="transmembrane region" description="Helical" evidence="2">
    <location>
        <begin position="139"/>
        <end position="168"/>
    </location>
</feature>
<keyword evidence="4" id="KW-1185">Reference proteome</keyword>
<evidence type="ECO:0000256" key="1">
    <source>
        <dbReference type="SAM" id="MobiDB-lite"/>
    </source>
</evidence>
<proteinExistence type="predicted"/>
<dbReference type="Pfam" id="PF13430">
    <property type="entry name" value="DUF4112"/>
    <property type="match status" value="1"/>
</dbReference>
<dbReference type="PANTHER" id="PTHR35519">
    <property type="entry name" value="MEMBRANE PROTEINS"/>
    <property type="match status" value="1"/>
</dbReference>
<evidence type="ECO:0000313" key="4">
    <source>
        <dbReference type="Proteomes" id="UP000678513"/>
    </source>
</evidence>
<evidence type="ECO:0000256" key="2">
    <source>
        <dbReference type="SAM" id="Phobius"/>
    </source>
</evidence>
<keyword evidence="2" id="KW-1133">Transmembrane helix</keyword>
<reference evidence="3 4" key="1">
    <citation type="submission" date="2021-03" db="EMBL/GenBank/DDBJ databases">
        <title>Human Oral Microbial Genomes.</title>
        <authorList>
            <person name="Johnston C.D."/>
            <person name="Chen T."/>
            <person name="Dewhirst F.E."/>
        </authorList>
    </citation>
    <scope>NUCLEOTIDE SEQUENCE [LARGE SCALE GENOMIC DNA]</scope>
    <source>
        <strain evidence="3 4">DSMZ 100122</strain>
    </source>
</reference>
<name>A0ABX7Y857_9ACTN</name>
<protein>
    <submittedName>
        <fullName evidence="3">DUF4112 domain-containing protein</fullName>
    </submittedName>
</protein>
<dbReference type="RefSeq" id="WP_212325803.1">
    <property type="nucleotide sequence ID" value="NZ_AP024463.1"/>
</dbReference>
<feature type="transmembrane region" description="Helical" evidence="2">
    <location>
        <begin position="95"/>
        <end position="118"/>
    </location>
</feature>
<dbReference type="EMBL" id="CP072384">
    <property type="protein sequence ID" value="QUC08981.1"/>
    <property type="molecule type" value="Genomic_DNA"/>
</dbReference>
<feature type="region of interest" description="Disordered" evidence="1">
    <location>
        <begin position="1"/>
        <end position="27"/>
    </location>
</feature>